<dbReference type="EMBL" id="CP045201">
    <property type="protein sequence ID" value="QOL80542.1"/>
    <property type="molecule type" value="Genomic_DNA"/>
</dbReference>
<dbReference type="Proteomes" id="UP000594118">
    <property type="component" value="Chromosome"/>
</dbReference>
<dbReference type="RefSeq" id="WP_193082862.1">
    <property type="nucleotide sequence ID" value="NZ_CP045201.1"/>
</dbReference>
<organism evidence="1 2">
    <name type="scientific">Pseudooceanicola spongiae</name>
    <dbReference type="NCBI Taxonomy" id="2613965"/>
    <lineage>
        <taxon>Bacteria</taxon>
        <taxon>Pseudomonadati</taxon>
        <taxon>Pseudomonadota</taxon>
        <taxon>Alphaproteobacteria</taxon>
        <taxon>Rhodobacterales</taxon>
        <taxon>Paracoccaceae</taxon>
        <taxon>Pseudooceanicola</taxon>
    </lineage>
</organism>
<keyword evidence="2" id="KW-1185">Reference proteome</keyword>
<dbReference type="Pfam" id="PF11367">
    <property type="entry name" value="Tail_completion_gp17"/>
    <property type="match status" value="1"/>
</dbReference>
<dbReference type="KEGG" id="pshq:F3W81_06790"/>
<protein>
    <submittedName>
        <fullName evidence="1">DUF3168 domain-containing protein</fullName>
    </submittedName>
</protein>
<sequence>MKAALTALLLADADLQARVGSRIHWGVLPAHAAALPYLNMTLVSAPVAYTLDGETETSTSTVQIDAWATSALEADRLRWEVRTCLSGYRGTRAGVTFRRIFIAGSRDLSGRDLGDLSALFGVSIDVTIRWSAP</sequence>
<accession>A0A7L9WKS7</accession>
<reference evidence="1 2" key="1">
    <citation type="submission" date="2019-10" db="EMBL/GenBank/DDBJ databases">
        <title>Pseudopuniceibacterium sp. HQ09 islated from Antarctica.</title>
        <authorList>
            <person name="Liao L."/>
            <person name="Su S."/>
            <person name="Chen B."/>
            <person name="Yu Y."/>
        </authorList>
    </citation>
    <scope>NUCLEOTIDE SEQUENCE [LARGE SCALE GENOMIC DNA]</scope>
    <source>
        <strain evidence="1 2">HQ09</strain>
    </source>
</reference>
<dbReference type="InterPro" id="IPR053745">
    <property type="entry name" value="Viral_Tail_Comp_sf"/>
</dbReference>
<dbReference type="InterPro" id="IPR021508">
    <property type="entry name" value="Gp17-like"/>
</dbReference>
<evidence type="ECO:0000313" key="1">
    <source>
        <dbReference type="EMBL" id="QOL80542.1"/>
    </source>
</evidence>
<name>A0A7L9WKS7_9RHOB</name>
<proteinExistence type="predicted"/>
<dbReference type="Gene3D" id="3.30.2000.30">
    <property type="match status" value="1"/>
</dbReference>
<gene>
    <name evidence="1" type="ORF">F3W81_06790</name>
</gene>
<evidence type="ECO:0000313" key="2">
    <source>
        <dbReference type="Proteomes" id="UP000594118"/>
    </source>
</evidence>
<dbReference type="AlphaFoldDB" id="A0A7L9WKS7"/>